<keyword evidence="1" id="KW-1133">Transmembrane helix</keyword>
<keyword evidence="1" id="KW-0472">Membrane</keyword>
<dbReference type="PROSITE" id="PS50801">
    <property type="entry name" value="STAS"/>
    <property type="match status" value="1"/>
</dbReference>
<dbReference type="SUPFAM" id="SSF51206">
    <property type="entry name" value="cAMP-binding domain-like"/>
    <property type="match status" value="1"/>
</dbReference>
<dbReference type="InterPro" id="IPR052706">
    <property type="entry name" value="Membrane-Transporter-like"/>
</dbReference>
<dbReference type="InterPro" id="IPR036513">
    <property type="entry name" value="STAS_dom_sf"/>
</dbReference>
<dbReference type="Gene3D" id="2.60.120.10">
    <property type="entry name" value="Jelly Rolls"/>
    <property type="match status" value="1"/>
</dbReference>
<evidence type="ECO:0008006" key="5">
    <source>
        <dbReference type="Google" id="ProtNLM"/>
    </source>
</evidence>
<feature type="transmembrane region" description="Helical" evidence="1">
    <location>
        <begin position="6"/>
        <end position="25"/>
    </location>
</feature>
<dbReference type="SUPFAM" id="SSF52091">
    <property type="entry name" value="SpoIIaa-like"/>
    <property type="match status" value="1"/>
</dbReference>
<evidence type="ECO:0000256" key="1">
    <source>
        <dbReference type="SAM" id="Phobius"/>
    </source>
</evidence>
<feature type="domain" description="Cyclic nucleotide-binding" evidence="2">
    <location>
        <begin position="213"/>
        <end position="339"/>
    </location>
</feature>
<organism evidence="4">
    <name type="scientific">Octactis speculum</name>
    <dbReference type="NCBI Taxonomy" id="3111310"/>
    <lineage>
        <taxon>Eukaryota</taxon>
        <taxon>Sar</taxon>
        <taxon>Stramenopiles</taxon>
        <taxon>Ochrophyta</taxon>
        <taxon>Dictyochophyceae</taxon>
        <taxon>Dictyochales</taxon>
        <taxon>Dictyochaceae</taxon>
        <taxon>Octactis</taxon>
    </lineage>
</organism>
<evidence type="ECO:0000259" key="3">
    <source>
        <dbReference type="PROSITE" id="PS50801"/>
    </source>
</evidence>
<accession>A0A7S2GP25</accession>
<dbReference type="PANTHER" id="PTHR43310">
    <property type="entry name" value="SULFATE TRANSPORTER YBAR-RELATED"/>
    <property type="match status" value="1"/>
</dbReference>
<name>A0A7S2GP25_9STRA</name>
<protein>
    <recommendedName>
        <fullName evidence="5">Cyclic nucleotide-binding domain-containing protein</fullName>
    </recommendedName>
</protein>
<keyword evidence="1" id="KW-0812">Transmembrane</keyword>
<dbReference type="Gene3D" id="3.30.750.24">
    <property type="entry name" value="STAS domain"/>
    <property type="match status" value="1"/>
</dbReference>
<dbReference type="Pfam" id="PF01740">
    <property type="entry name" value="STAS"/>
    <property type="match status" value="1"/>
</dbReference>
<dbReference type="InterPro" id="IPR018490">
    <property type="entry name" value="cNMP-bd_dom_sf"/>
</dbReference>
<proteinExistence type="predicted"/>
<sequence>MVTIGFIKGLFLGTMASCFTFIVYYGMFTPPVRNIVPVGQLQANIYRPLAQRAALKKNGNCIVVLQLQGFLMFSCMPNVLAAMNELLSQSQQNGNSELPHFLVVHLRHVTAVDYSAAYGFLAMRRAVKALENWSLVFCDLPANVEVVLFRTNCLTPADQFFVHSSLNAAMEDCEKRLLEFVNVTAPRNSIGDSLDTDGQRALAIALTGILEPLLPPAEYEAGNSFADAVTELAQHWQVRRCEANEAVWSAGNAANFIAIVSQGRFYTTKETQKLKSVVEHAEVGAVLGYLAFCTHRDRNCTLVALTDGELLTMSWAVFEQLRATRPYLVHALMLAFITRSATEYEFHCNLTGLAM</sequence>
<evidence type="ECO:0000313" key="4">
    <source>
        <dbReference type="EMBL" id="CAD9459674.1"/>
    </source>
</evidence>
<dbReference type="Pfam" id="PF00027">
    <property type="entry name" value="cNMP_binding"/>
    <property type="match status" value="1"/>
</dbReference>
<dbReference type="PROSITE" id="PS50042">
    <property type="entry name" value="CNMP_BINDING_3"/>
    <property type="match status" value="1"/>
</dbReference>
<feature type="domain" description="STAS" evidence="3">
    <location>
        <begin position="62"/>
        <end position="173"/>
    </location>
</feature>
<dbReference type="PANTHER" id="PTHR43310:SF4">
    <property type="entry name" value="AFR304WP"/>
    <property type="match status" value="1"/>
</dbReference>
<dbReference type="SMART" id="SM00100">
    <property type="entry name" value="cNMP"/>
    <property type="match status" value="1"/>
</dbReference>
<dbReference type="InterPro" id="IPR000595">
    <property type="entry name" value="cNMP-bd_dom"/>
</dbReference>
<dbReference type="InterPro" id="IPR002645">
    <property type="entry name" value="STAS_dom"/>
</dbReference>
<evidence type="ECO:0000259" key="2">
    <source>
        <dbReference type="PROSITE" id="PS50042"/>
    </source>
</evidence>
<dbReference type="EMBL" id="HBGS01046396">
    <property type="protein sequence ID" value="CAD9459674.1"/>
    <property type="molecule type" value="Transcribed_RNA"/>
</dbReference>
<dbReference type="InterPro" id="IPR014710">
    <property type="entry name" value="RmlC-like_jellyroll"/>
</dbReference>
<reference evidence="4" key="1">
    <citation type="submission" date="2021-01" db="EMBL/GenBank/DDBJ databases">
        <authorList>
            <person name="Corre E."/>
            <person name="Pelletier E."/>
            <person name="Niang G."/>
            <person name="Scheremetjew M."/>
            <person name="Finn R."/>
            <person name="Kale V."/>
            <person name="Holt S."/>
            <person name="Cochrane G."/>
            <person name="Meng A."/>
            <person name="Brown T."/>
            <person name="Cohen L."/>
        </authorList>
    </citation>
    <scope>NUCLEOTIDE SEQUENCE</scope>
    <source>
        <strain evidence="4">CCMP1381</strain>
    </source>
</reference>
<dbReference type="AlphaFoldDB" id="A0A7S2GP25"/>
<gene>
    <name evidence="4" type="ORF">DSPE1174_LOCUS24045</name>
</gene>
<dbReference type="CDD" id="cd00038">
    <property type="entry name" value="CAP_ED"/>
    <property type="match status" value="1"/>
</dbReference>